<protein>
    <submittedName>
        <fullName evidence="1">Uncharacterized protein</fullName>
    </submittedName>
</protein>
<name>E3MHD8_CAERE</name>
<dbReference type="InterPro" id="IPR015313">
    <property type="entry name" value="Her-1"/>
</dbReference>
<dbReference type="InParanoid" id="E3MHD8"/>
<dbReference type="Pfam" id="PF09232">
    <property type="entry name" value="Caenor_Her-1"/>
    <property type="match status" value="1"/>
</dbReference>
<keyword evidence="2" id="KW-1185">Reference proteome</keyword>
<dbReference type="AlphaFoldDB" id="E3MHD8"/>
<proteinExistence type="predicted"/>
<evidence type="ECO:0000313" key="2">
    <source>
        <dbReference type="Proteomes" id="UP000008281"/>
    </source>
</evidence>
<dbReference type="SUPFAM" id="SSF110014">
    <property type="entry name" value="Her-1"/>
    <property type="match status" value="1"/>
</dbReference>
<accession>E3MHD8</accession>
<gene>
    <name evidence="1" type="ORF">CRE_22888</name>
</gene>
<organism evidence="2">
    <name type="scientific">Caenorhabditis remanei</name>
    <name type="common">Caenorhabditis vulgaris</name>
    <dbReference type="NCBI Taxonomy" id="31234"/>
    <lineage>
        <taxon>Eukaryota</taxon>
        <taxon>Metazoa</taxon>
        <taxon>Ecdysozoa</taxon>
        <taxon>Nematoda</taxon>
        <taxon>Chromadorea</taxon>
        <taxon>Rhabditida</taxon>
        <taxon>Rhabditina</taxon>
        <taxon>Rhabditomorpha</taxon>
        <taxon>Rhabditoidea</taxon>
        <taxon>Rhabditidae</taxon>
        <taxon>Peloderinae</taxon>
        <taxon>Caenorhabditis</taxon>
    </lineage>
</organism>
<evidence type="ECO:0000313" key="1">
    <source>
        <dbReference type="EMBL" id="EFP02043.1"/>
    </source>
</evidence>
<sequence length="80" mass="10039">MRKTRKSRKLFINVCRRSCLIRRRRRSIVWSWMCFNQCRALRREGMKIEVMRPDEYCNNTTTTNHPQLQKKMFHRGHRWL</sequence>
<reference evidence="1" key="1">
    <citation type="submission" date="2007-07" db="EMBL/GenBank/DDBJ databases">
        <title>PCAP assembly of the Caenorhabditis remanei genome.</title>
        <authorList>
            <consortium name="The Caenorhabditis remanei Sequencing Consortium"/>
            <person name="Wilson R.K."/>
        </authorList>
    </citation>
    <scope>NUCLEOTIDE SEQUENCE [LARGE SCALE GENOMIC DNA]</scope>
    <source>
        <strain evidence="1">PB4641</strain>
    </source>
</reference>
<dbReference type="HOGENOM" id="CLU_2592060_0_0_1"/>
<dbReference type="EMBL" id="DS268445">
    <property type="protein sequence ID" value="EFP02043.1"/>
    <property type="molecule type" value="Genomic_DNA"/>
</dbReference>
<dbReference type="InterPro" id="IPR036341">
    <property type="entry name" value="Her-1_sf"/>
</dbReference>
<dbReference type="Proteomes" id="UP000008281">
    <property type="component" value="Unassembled WGS sequence"/>
</dbReference>